<dbReference type="PANTHER" id="PTHR46696">
    <property type="entry name" value="P450, PUTATIVE (EUROFUNG)-RELATED"/>
    <property type="match status" value="1"/>
</dbReference>
<dbReference type="Proteomes" id="UP000630097">
    <property type="component" value="Unassembled WGS sequence"/>
</dbReference>
<evidence type="ECO:0000256" key="2">
    <source>
        <dbReference type="ARBA" id="ARBA00010617"/>
    </source>
</evidence>
<keyword evidence="3" id="KW-0349">Heme</keyword>
<dbReference type="CDD" id="cd11031">
    <property type="entry name" value="Cyp158A-like"/>
    <property type="match status" value="1"/>
</dbReference>
<dbReference type="InterPro" id="IPR002397">
    <property type="entry name" value="Cyt_P450_B"/>
</dbReference>
<organism evidence="8 9">
    <name type="scientific">Planotetraspora kaengkrachanensis</name>
    <dbReference type="NCBI Taxonomy" id="575193"/>
    <lineage>
        <taxon>Bacteria</taxon>
        <taxon>Bacillati</taxon>
        <taxon>Actinomycetota</taxon>
        <taxon>Actinomycetes</taxon>
        <taxon>Streptosporangiales</taxon>
        <taxon>Streptosporangiaceae</taxon>
        <taxon>Planotetraspora</taxon>
    </lineage>
</organism>
<dbReference type="EMBL" id="BONV01000003">
    <property type="protein sequence ID" value="GIG78162.1"/>
    <property type="molecule type" value="Genomic_DNA"/>
</dbReference>
<accession>A0A8J3LSX0</accession>
<sequence>MTELRQLPFDRGDALEISPAFGELRAEHPVAKVRTRTGDEAWLVTGYDEIRQVFADDRFVRSHPTPESAPRLSKSVLLGGPNGDYAGEAAAHQGMRRLLAPAFSARRMRSLSDRITLLVGELLDRMEEKGPPLDLHEEFSVPLPIQVICELLGVPYADRDLFRSLADAMSSLEDAESAAAAQAEMRAYSYSIVQAKRDDPAEDVYSDLAAADLPEDEIARMAGGLLFAGHETTVNQIDYGVLLFLRNPAQRDALLRDPSLVPAAVEEIMRVAAPSEHGILRYAREDAEIGGVTIRAGDALMLATIAANRDERAFPEPDRFDIGRDGTEPHVGFGYAIHYCLGASLARVELEAVFGSLFQRFPALRLAVPYERLSVRADRITGGFVEVPVAW</sequence>
<dbReference type="Pfam" id="PF00067">
    <property type="entry name" value="p450"/>
    <property type="match status" value="1"/>
</dbReference>
<dbReference type="PANTHER" id="PTHR46696:SF5">
    <property type="entry name" value="CYTOCHROME P450 BJ-1"/>
    <property type="match status" value="1"/>
</dbReference>
<dbReference type="SUPFAM" id="SSF48264">
    <property type="entry name" value="Cytochrome P450"/>
    <property type="match status" value="1"/>
</dbReference>
<reference evidence="8 9" key="1">
    <citation type="submission" date="2021-01" db="EMBL/GenBank/DDBJ databases">
        <title>Whole genome shotgun sequence of Planotetraspora kaengkrachanensis NBRC 104272.</title>
        <authorList>
            <person name="Komaki H."/>
            <person name="Tamura T."/>
        </authorList>
    </citation>
    <scope>NUCLEOTIDE SEQUENCE [LARGE SCALE GENOMIC DNA]</scope>
    <source>
        <strain evidence="8 9">NBRC 104272</strain>
    </source>
</reference>
<dbReference type="GO" id="GO:0004497">
    <property type="term" value="F:monooxygenase activity"/>
    <property type="evidence" value="ECO:0007669"/>
    <property type="project" value="UniProtKB-KW"/>
</dbReference>
<dbReference type="AlphaFoldDB" id="A0A8J3LSX0"/>
<keyword evidence="9" id="KW-1185">Reference proteome</keyword>
<proteinExistence type="inferred from homology"/>
<dbReference type="FunFam" id="1.10.630.10:FF:000018">
    <property type="entry name" value="Cytochrome P450 monooxygenase"/>
    <property type="match status" value="1"/>
</dbReference>
<keyword evidence="5" id="KW-0560">Oxidoreductase</keyword>
<dbReference type="GO" id="GO:0016705">
    <property type="term" value="F:oxidoreductase activity, acting on paired donors, with incorporation or reduction of molecular oxygen"/>
    <property type="evidence" value="ECO:0007669"/>
    <property type="project" value="InterPro"/>
</dbReference>
<keyword evidence="6" id="KW-0408">Iron</keyword>
<dbReference type="GO" id="GO:0005506">
    <property type="term" value="F:iron ion binding"/>
    <property type="evidence" value="ECO:0007669"/>
    <property type="project" value="InterPro"/>
</dbReference>
<dbReference type="InterPro" id="IPR001128">
    <property type="entry name" value="Cyt_P450"/>
</dbReference>
<dbReference type="InterPro" id="IPR036396">
    <property type="entry name" value="Cyt_P450_sf"/>
</dbReference>
<dbReference type="RefSeq" id="WP_203881647.1">
    <property type="nucleotide sequence ID" value="NZ_BAABHH010000003.1"/>
</dbReference>
<evidence type="ECO:0000256" key="4">
    <source>
        <dbReference type="ARBA" id="ARBA00022723"/>
    </source>
</evidence>
<dbReference type="GO" id="GO:0020037">
    <property type="term" value="F:heme binding"/>
    <property type="evidence" value="ECO:0007669"/>
    <property type="project" value="InterPro"/>
</dbReference>
<evidence type="ECO:0000256" key="6">
    <source>
        <dbReference type="ARBA" id="ARBA00023004"/>
    </source>
</evidence>
<dbReference type="Gene3D" id="1.10.630.10">
    <property type="entry name" value="Cytochrome P450"/>
    <property type="match status" value="1"/>
</dbReference>
<keyword evidence="7" id="KW-0503">Monooxygenase</keyword>
<name>A0A8J3LSX0_9ACTN</name>
<evidence type="ECO:0000256" key="3">
    <source>
        <dbReference type="ARBA" id="ARBA00022617"/>
    </source>
</evidence>
<keyword evidence="4" id="KW-0479">Metal-binding</keyword>
<evidence type="ECO:0000313" key="9">
    <source>
        <dbReference type="Proteomes" id="UP000630097"/>
    </source>
</evidence>
<gene>
    <name evidence="8" type="ORF">Pka01_12890</name>
</gene>
<comment type="caution">
    <text evidence="8">The sequence shown here is derived from an EMBL/GenBank/DDBJ whole genome shotgun (WGS) entry which is preliminary data.</text>
</comment>
<evidence type="ECO:0000256" key="7">
    <source>
        <dbReference type="ARBA" id="ARBA00023033"/>
    </source>
</evidence>
<evidence type="ECO:0000256" key="1">
    <source>
        <dbReference type="ARBA" id="ARBA00001971"/>
    </source>
</evidence>
<comment type="similarity">
    <text evidence="2">Belongs to the cytochrome P450 family.</text>
</comment>
<dbReference type="PRINTS" id="PR00359">
    <property type="entry name" value="BP450"/>
</dbReference>
<evidence type="ECO:0000256" key="5">
    <source>
        <dbReference type="ARBA" id="ARBA00023002"/>
    </source>
</evidence>
<protein>
    <submittedName>
        <fullName evidence="8">Cytochrome P450</fullName>
    </submittedName>
</protein>
<dbReference type="PRINTS" id="PR00385">
    <property type="entry name" value="P450"/>
</dbReference>
<evidence type="ECO:0000313" key="8">
    <source>
        <dbReference type="EMBL" id="GIG78162.1"/>
    </source>
</evidence>
<comment type="cofactor">
    <cofactor evidence="1">
        <name>heme</name>
        <dbReference type="ChEBI" id="CHEBI:30413"/>
    </cofactor>
</comment>